<proteinExistence type="predicted"/>
<dbReference type="PROSITE" id="PS52004">
    <property type="entry name" value="KS3_2"/>
    <property type="match status" value="1"/>
</dbReference>
<dbReference type="InterPro" id="IPR016039">
    <property type="entry name" value="Thiolase-like"/>
</dbReference>
<sequence>MPEGNNTEISGDDVVISGISGNFPEAINIEELKEKLFDNAEFIKICEYSNWGKANLAIPKFIGRMSGHNSFDSAFFGINKKLCEDMNSMIRNMIERSYEAIVDAGLSPEDVRNTGMGVMMGSNISESESTRIRLGRHDHGYGILGHNRALIANRISYWFNVYGPSYAIQSAETSGVEVLTLAYEAIKNGHCETALVGAVAFVLHPELSYHYKGLGVLSEDGCNRSFDENAVFGYVTIPPRSLRGYWLSPLPSLQLFTALSLPGTQSTKLSRWLLSVECKKWLPCLETPFTSPHPLLQGMCRNPLCGNGFSTMTAARLAARQDESSQE</sequence>
<evidence type="ECO:0000259" key="1">
    <source>
        <dbReference type="PROSITE" id="PS52004"/>
    </source>
</evidence>
<name>A0A7R9F6Y0_9NEOP</name>
<evidence type="ECO:0000313" key="2">
    <source>
        <dbReference type="EMBL" id="CAD7448108.1"/>
    </source>
</evidence>
<dbReference type="Gene3D" id="3.40.47.10">
    <property type="match status" value="1"/>
</dbReference>
<organism evidence="2">
    <name type="scientific">Timema bartmani</name>
    <dbReference type="NCBI Taxonomy" id="61472"/>
    <lineage>
        <taxon>Eukaryota</taxon>
        <taxon>Metazoa</taxon>
        <taxon>Ecdysozoa</taxon>
        <taxon>Arthropoda</taxon>
        <taxon>Hexapoda</taxon>
        <taxon>Insecta</taxon>
        <taxon>Pterygota</taxon>
        <taxon>Neoptera</taxon>
        <taxon>Polyneoptera</taxon>
        <taxon>Phasmatodea</taxon>
        <taxon>Timematodea</taxon>
        <taxon>Timematoidea</taxon>
        <taxon>Timematidae</taxon>
        <taxon>Timema</taxon>
    </lineage>
</organism>
<dbReference type="InterPro" id="IPR014030">
    <property type="entry name" value="Ketoacyl_synth_N"/>
</dbReference>
<dbReference type="InterPro" id="IPR050091">
    <property type="entry name" value="PKS_NRPS_Biosynth_Enz"/>
</dbReference>
<dbReference type="AlphaFoldDB" id="A0A7R9F6Y0"/>
<protein>
    <recommendedName>
        <fullName evidence="1">Ketosynthase family 3 (KS3) domain-containing protein</fullName>
    </recommendedName>
</protein>
<dbReference type="InterPro" id="IPR020841">
    <property type="entry name" value="PKS_Beta-ketoAc_synthase_dom"/>
</dbReference>
<feature type="domain" description="Ketosynthase family 3 (KS3)" evidence="1">
    <location>
        <begin position="11"/>
        <end position="327"/>
    </location>
</feature>
<dbReference type="GO" id="GO:0004312">
    <property type="term" value="F:fatty acid synthase activity"/>
    <property type="evidence" value="ECO:0007669"/>
    <property type="project" value="TreeGrafter"/>
</dbReference>
<dbReference type="SUPFAM" id="SSF53901">
    <property type="entry name" value="Thiolase-like"/>
    <property type="match status" value="1"/>
</dbReference>
<dbReference type="EMBL" id="OD569579">
    <property type="protein sequence ID" value="CAD7448108.1"/>
    <property type="molecule type" value="Genomic_DNA"/>
</dbReference>
<reference evidence="2" key="1">
    <citation type="submission" date="2020-11" db="EMBL/GenBank/DDBJ databases">
        <authorList>
            <person name="Tran Van P."/>
        </authorList>
    </citation>
    <scope>NUCLEOTIDE SEQUENCE</scope>
</reference>
<dbReference type="Pfam" id="PF00109">
    <property type="entry name" value="ketoacyl-synt"/>
    <property type="match status" value="1"/>
</dbReference>
<dbReference type="GO" id="GO:0006633">
    <property type="term" value="P:fatty acid biosynthetic process"/>
    <property type="evidence" value="ECO:0007669"/>
    <property type="project" value="TreeGrafter"/>
</dbReference>
<accession>A0A7R9F6Y0</accession>
<gene>
    <name evidence="2" type="ORF">TBIB3V08_LOCUS10400</name>
</gene>
<dbReference type="PANTHER" id="PTHR43775:SF23">
    <property type="entry name" value="FATTY ACID SYNTHASE 3"/>
    <property type="match status" value="1"/>
</dbReference>
<dbReference type="SMART" id="SM00825">
    <property type="entry name" value="PKS_KS"/>
    <property type="match status" value="1"/>
</dbReference>
<dbReference type="PANTHER" id="PTHR43775">
    <property type="entry name" value="FATTY ACID SYNTHASE"/>
    <property type="match status" value="1"/>
</dbReference>